<dbReference type="AlphaFoldDB" id="A0A0L6U8C2"/>
<keyword evidence="3" id="KW-1185">Reference proteome</keyword>
<feature type="region of interest" description="Disordered" evidence="1">
    <location>
        <begin position="31"/>
        <end position="58"/>
    </location>
</feature>
<gene>
    <name evidence="2" type="ORF">VP01_880g1</name>
</gene>
<accession>A0A0L6U8C2</accession>
<feature type="compositionally biased region" description="Polar residues" evidence="1">
    <location>
        <begin position="33"/>
        <end position="52"/>
    </location>
</feature>
<name>A0A0L6U8C2_9BASI</name>
<organism evidence="2 3">
    <name type="scientific">Puccinia sorghi</name>
    <dbReference type="NCBI Taxonomy" id="27349"/>
    <lineage>
        <taxon>Eukaryota</taxon>
        <taxon>Fungi</taxon>
        <taxon>Dikarya</taxon>
        <taxon>Basidiomycota</taxon>
        <taxon>Pucciniomycotina</taxon>
        <taxon>Pucciniomycetes</taxon>
        <taxon>Pucciniales</taxon>
        <taxon>Pucciniaceae</taxon>
        <taxon>Puccinia</taxon>
    </lineage>
</organism>
<comment type="caution">
    <text evidence="2">The sequence shown here is derived from an EMBL/GenBank/DDBJ whole genome shotgun (WGS) entry which is preliminary data.</text>
</comment>
<dbReference type="EMBL" id="LAVV01014393">
    <property type="protein sequence ID" value="KNZ44794.1"/>
    <property type="molecule type" value="Genomic_DNA"/>
</dbReference>
<evidence type="ECO:0000313" key="2">
    <source>
        <dbReference type="EMBL" id="KNZ44794.1"/>
    </source>
</evidence>
<evidence type="ECO:0000256" key="1">
    <source>
        <dbReference type="SAM" id="MobiDB-lite"/>
    </source>
</evidence>
<protein>
    <submittedName>
        <fullName evidence="2">Uncharacterized protein</fullName>
    </submittedName>
</protein>
<dbReference type="Proteomes" id="UP000037035">
    <property type="component" value="Unassembled WGS sequence"/>
</dbReference>
<evidence type="ECO:0000313" key="3">
    <source>
        <dbReference type="Proteomes" id="UP000037035"/>
    </source>
</evidence>
<reference evidence="2 3" key="1">
    <citation type="submission" date="2015-08" db="EMBL/GenBank/DDBJ databases">
        <title>Next Generation Sequencing and Analysis of the Genome of Puccinia sorghi L Schw, the Causal Agent of Maize Common Rust.</title>
        <authorList>
            <person name="Rochi L."/>
            <person name="Burguener G."/>
            <person name="Darino M."/>
            <person name="Turjanski A."/>
            <person name="Kreff E."/>
            <person name="Dieguez M.J."/>
            <person name="Sacco F."/>
        </authorList>
    </citation>
    <scope>NUCLEOTIDE SEQUENCE [LARGE SCALE GENOMIC DNA]</scope>
    <source>
        <strain evidence="2 3">RO10H11247</strain>
    </source>
</reference>
<sequence length="173" mass="20022">MKQQPLPSSELIRKTVTSSLTTNNTLHRVTLESPLTPNGAHSPTIAETNTESNRAHDGSGWNIQTEILSFPKIIIQYFSSNNVDSKANNNIKKKRKHKVWDHLERSMFLRKSVINARHSYWENHFQKPIIFSGTLRKAFSIMVVETQEILSRMVIKYKYPFNIVKQQGLIKFI</sequence>
<dbReference type="VEuPathDB" id="FungiDB:VP01_880g1"/>
<proteinExistence type="predicted"/>